<dbReference type="Gene3D" id="3.30.1950.10">
    <property type="entry name" value="wza like domain"/>
    <property type="match status" value="1"/>
</dbReference>
<keyword evidence="5" id="KW-0762">Sugar transport</keyword>
<evidence type="ECO:0000259" key="16">
    <source>
        <dbReference type="Pfam" id="PF02563"/>
    </source>
</evidence>
<accession>A0ABT1U5Y4</accession>
<gene>
    <name evidence="18" type="ORF">NP596_12450</name>
</gene>
<evidence type="ECO:0000256" key="10">
    <source>
        <dbReference type="ARBA" id="ARBA00023114"/>
    </source>
</evidence>
<keyword evidence="13" id="KW-0998">Cell outer membrane</keyword>
<keyword evidence="3" id="KW-0813">Transport</keyword>
<dbReference type="RefSeq" id="WP_256615687.1">
    <property type="nucleotide sequence ID" value="NZ_JANIBK010000064.1"/>
</dbReference>
<dbReference type="Gene3D" id="3.10.560.10">
    <property type="entry name" value="Outer membrane lipoprotein wza domain like"/>
    <property type="match status" value="1"/>
</dbReference>
<evidence type="ECO:0000256" key="9">
    <source>
        <dbReference type="ARBA" id="ARBA00023065"/>
    </source>
</evidence>
<evidence type="ECO:0000313" key="19">
    <source>
        <dbReference type="Proteomes" id="UP001524586"/>
    </source>
</evidence>
<comment type="caution">
    <text evidence="18">The sequence shown here is derived from an EMBL/GenBank/DDBJ whole genome shotgun (WGS) entry which is preliminary data.</text>
</comment>
<keyword evidence="4" id="KW-1134">Transmembrane beta strand</keyword>
<evidence type="ECO:0000256" key="6">
    <source>
        <dbReference type="ARBA" id="ARBA00022692"/>
    </source>
</evidence>
<dbReference type="Proteomes" id="UP001524586">
    <property type="component" value="Unassembled WGS sequence"/>
</dbReference>
<dbReference type="Pfam" id="PF02563">
    <property type="entry name" value="Poly_export"/>
    <property type="match status" value="1"/>
</dbReference>
<keyword evidence="12" id="KW-0564">Palmitate</keyword>
<feature type="signal peptide" evidence="15">
    <location>
        <begin position="1"/>
        <end position="20"/>
    </location>
</feature>
<reference evidence="18 19" key="1">
    <citation type="submission" date="2022-07" db="EMBL/GenBank/DDBJ databases">
        <title>Methylomonas rivi sp. nov., Methylomonas rosea sp. nov., Methylomonas aureus sp. nov. and Methylomonas subterranea sp. nov., four novel methanotrophs isolated from a freshwater creek and the deep terrestrial subsurface.</title>
        <authorList>
            <person name="Abin C."/>
            <person name="Sankaranarayanan K."/>
            <person name="Garner C."/>
            <person name="Sindelar R."/>
            <person name="Kotary K."/>
            <person name="Garner R."/>
            <person name="Barclay S."/>
            <person name="Lawson P."/>
            <person name="Krumholz L."/>
        </authorList>
    </citation>
    <scope>NUCLEOTIDE SEQUENCE [LARGE SCALE GENOMIC DNA]</scope>
    <source>
        <strain evidence="18 19">WSC-6</strain>
    </source>
</reference>
<keyword evidence="6" id="KW-0812">Transmembrane</keyword>
<evidence type="ECO:0000256" key="3">
    <source>
        <dbReference type="ARBA" id="ARBA00022448"/>
    </source>
</evidence>
<dbReference type="InterPro" id="IPR054765">
    <property type="entry name" value="SLBB_dom"/>
</dbReference>
<keyword evidence="11" id="KW-0472">Membrane</keyword>
<evidence type="ECO:0000256" key="5">
    <source>
        <dbReference type="ARBA" id="ARBA00022597"/>
    </source>
</evidence>
<organism evidence="18 19">
    <name type="scientific">Methylomonas rivi</name>
    <dbReference type="NCBI Taxonomy" id="2952226"/>
    <lineage>
        <taxon>Bacteria</taxon>
        <taxon>Pseudomonadati</taxon>
        <taxon>Pseudomonadota</taxon>
        <taxon>Gammaproteobacteria</taxon>
        <taxon>Methylococcales</taxon>
        <taxon>Methylococcaceae</taxon>
        <taxon>Methylomonas</taxon>
    </lineage>
</organism>
<protein>
    <submittedName>
        <fullName evidence="18">Polysaccharide export protein</fullName>
    </submittedName>
</protein>
<comment type="similarity">
    <text evidence="2">Belongs to the BexD/CtrA/VexA family.</text>
</comment>
<feature type="domain" description="SLBB" evidence="17">
    <location>
        <begin position="135"/>
        <end position="214"/>
    </location>
</feature>
<keyword evidence="19" id="KW-1185">Reference proteome</keyword>
<keyword evidence="8" id="KW-0625">Polysaccharide transport</keyword>
<evidence type="ECO:0000256" key="14">
    <source>
        <dbReference type="ARBA" id="ARBA00023288"/>
    </source>
</evidence>
<evidence type="ECO:0000256" key="12">
    <source>
        <dbReference type="ARBA" id="ARBA00023139"/>
    </source>
</evidence>
<name>A0ABT1U5Y4_9GAMM</name>
<evidence type="ECO:0000256" key="11">
    <source>
        <dbReference type="ARBA" id="ARBA00023136"/>
    </source>
</evidence>
<evidence type="ECO:0000256" key="13">
    <source>
        <dbReference type="ARBA" id="ARBA00023237"/>
    </source>
</evidence>
<keyword evidence="10" id="KW-0626">Porin</keyword>
<evidence type="ECO:0000256" key="2">
    <source>
        <dbReference type="ARBA" id="ARBA00009450"/>
    </source>
</evidence>
<evidence type="ECO:0000256" key="4">
    <source>
        <dbReference type="ARBA" id="ARBA00022452"/>
    </source>
</evidence>
<dbReference type="PANTHER" id="PTHR33619:SF3">
    <property type="entry name" value="POLYSACCHARIDE EXPORT PROTEIN GFCE-RELATED"/>
    <property type="match status" value="1"/>
</dbReference>
<evidence type="ECO:0000259" key="17">
    <source>
        <dbReference type="Pfam" id="PF22461"/>
    </source>
</evidence>
<dbReference type="InterPro" id="IPR003715">
    <property type="entry name" value="Poly_export_N"/>
</dbReference>
<keyword evidence="9" id="KW-0406">Ion transport</keyword>
<keyword evidence="14" id="KW-0449">Lipoprotein</keyword>
<evidence type="ECO:0000313" key="18">
    <source>
        <dbReference type="EMBL" id="MCQ8129264.1"/>
    </source>
</evidence>
<evidence type="ECO:0000256" key="15">
    <source>
        <dbReference type="SAM" id="SignalP"/>
    </source>
</evidence>
<feature type="domain" description="Polysaccharide export protein N-terminal" evidence="16">
    <location>
        <begin position="55"/>
        <end position="127"/>
    </location>
</feature>
<dbReference type="Pfam" id="PF22461">
    <property type="entry name" value="SLBB_2"/>
    <property type="match status" value="1"/>
</dbReference>
<keyword evidence="7 15" id="KW-0732">Signal</keyword>
<sequence>MKQQLIIFLIFAFVACNTFAQTEFPLSPTDLPQAQPAQPAAKTDVIALKDPEILATYLLAPGDAVEVTVWKEEGLQQQQFLIGPDGNIVYPLVGTITAAGRTINDLKELLAVKLADYIADPSVSVKLLNNQGNAIFVIGKVNKPGQVFAGRRIDVLQALSLAGGLTVFASEGNINIQRRVGNEIKVFPFDYGNVMDGEDLEQNILLEPGDTITVP</sequence>
<comment type="subcellular location">
    <subcellularLocation>
        <location evidence="1">Cell outer membrane</location>
        <topology evidence="1">Multi-pass membrane protein</topology>
    </subcellularLocation>
</comment>
<dbReference type="PANTHER" id="PTHR33619">
    <property type="entry name" value="POLYSACCHARIDE EXPORT PROTEIN GFCE-RELATED"/>
    <property type="match status" value="1"/>
</dbReference>
<feature type="chain" id="PRO_5045995837" evidence="15">
    <location>
        <begin position="21"/>
        <end position="215"/>
    </location>
</feature>
<evidence type="ECO:0000256" key="8">
    <source>
        <dbReference type="ARBA" id="ARBA00023047"/>
    </source>
</evidence>
<dbReference type="PROSITE" id="PS51257">
    <property type="entry name" value="PROKAR_LIPOPROTEIN"/>
    <property type="match status" value="1"/>
</dbReference>
<evidence type="ECO:0000256" key="7">
    <source>
        <dbReference type="ARBA" id="ARBA00022729"/>
    </source>
</evidence>
<dbReference type="InterPro" id="IPR049712">
    <property type="entry name" value="Poly_export"/>
</dbReference>
<evidence type="ECO:0000256" key="1">
    <source>
        <dbReference type="ARBA" id="ARBA00004571"/>
    </source>
</evidence>
<proteinExistence type="inferred from homology"/>
<dbReference type="EMBL" id="JANIBK010000064">
    <property type="protein sequence ID" value="MCQ8129264.1"/>
    <property type="molecule type" value="Genomic_DNA"/>
</dbReference>